<dbReference type="WBParaSite" id="nRc.2.0.1.t27304-RA">
    <property type="protein sequence ID" value="nRc.2.0.1.t27304-RA"/>
    <property type="gene ID" value="nRc.2.0.1.g27304"/>
</dbReference>
<organism evidence="2 3">
    <name type="scientific">Romanomermis culicivorax</name>
    <name type="common">Nematode worm</name>
    <dbReference type="NCBI Taxonomy" id="13658"/>
    <lineage>
        <taxon>Eukaryota</taxon>
        <taxon>Metazoa</taxon>
        <taxon>Ecdysozoa</taxon>
        <taxon>Nematoda</taxon>
        <taxon>Enoplea</taxon>
        <taxon>Dorylaimia</taxon>
        <taxon>Mermithida</taxon>
        <taxon>Mermithoidea</taxon>
        <taxon>Mermithidae</taxon>
        <taxon>Romanomermis</taxon>
    </lineage>
</organism>
<evidence type="ECO:0000313" key="2">
    <source>
        <dbReference type="Proteomes" id="UP000887565"/>
    </source>
</evidence>
<evidence type="ECO:0000313" key="3">
    <source>
        <dbReference type="WBParaSite" id="nRc.2.0.1.t27304-RA"/>
    </source>
</evidence>
<sequence>MAARHTLSFDQMLLSRPTKITQSSAVPTVSLPPHNPPLSTFSKSAMDRTAQTQVPPISATPATVNSHVPPLSQNPLIAAVICRSTPAVSQILPPSTAAQGNNEQTFARTDSSDSFINIDPPQAPAATPASVNNHHSSLAIANANEVHNFQIEAPDALDQLSTTAAQITNNLPTVQTIDQIISTISNQFRAQQLRIQCEIQEQVKSTNMRFATLAEQMQQLIATTAAAAAARNPPTPRLLLVTSWFHGEETRDIYIPNKTLRETEPAQVFGQLPIHVKPKALSTNTLYNNEFSRTTHGEEEESRSAPQ</sequence>
<reference evidence="3" key="1">
    <citation type="submission" date="2022-11" db="UniProtKB">
        <authorList>
            <consortium name="WormBaseParasite"/>
        </authorList>
    </citation>
    <scope>IDENTIFICATION</scope>
</reference>
<dbReference type="AlphaFoldDB" id="A0A915JM70"/>
<feature type="region of interest" description="Disordered" evidence="1">
    <location>
        <begin position="112"/>
        <end position="131"/>
    </location>
</feature>
<accession>A0A915JM70</accession>
<proteinExistence type="predicted"/>
<evidence type="ECO:0000256" key="1">
    <source>
        <dbReference type="SAM" id="MobiDB-lite"/>
    </source>
</evidence>
<keyword evidence="2" id="KW-1185">Reference proteome</keyword>
<protein>
    <submittedName>
        <fullName evidence="3">Uncharacterized protein</fullName>
    </submittedName>
</protein>
<dbReference type="Proteomes" id="UP000887565">
    <property type="component" value="Unplaced"/>
</dbReference>
<name>A0A915JM70_ROMCU</name>